<dbReference type="RefSeq" id="WP_249763519.1">
    <property type="nucleotide sequence ID" value="NZ_CP097321.1"/>
</dbReference>
<keyword evidence="1" id="KW-0614">Plasmid</keyword>
<reference evidence="1" key="1">
    <citation type="submission" date="2022-05" db="EMBL/GenBank/DDBJ databases">
        <title>A methanotrophic Mycobacterium dominates a cave microbial ecosystem.</title>
        <authorList>
            <person name="Van Spanning R.J.M."/>
            <person name="Guan Q."/>
            <person name="Melkonian C."/>
            <person name="Gallant J."/>
            <person name="Polerecky L."/>
            <person name="Flot J.-F."/>
            <person name="Brandt B.W."/>
            <person name="Braster M."/>
            <person name="Iturbe Espinoza P."/>
            <person name="Aerts J."/>
            <person name="Meima-Franke M."/>
            <person name="Piersma S.R."/>
            <person name="Bunduc C."/>
            <person name="Ummels R."/>
            <person name="Pain A."/>
            <person name="Fleming E.J."/>
            <person name="van der Wel N."/>
            <person name="Gherman V.D."/>
            <person name="Sarbu S.M."/>
            <person name="Bodelier P.L.E."/>
            <person name="Bitter W."/>
        </authorList>
    </citation>
    <scope>NUCLEOTIDE SEQUENCE</scope>
    <source>
        <strain evidence="1">Sulfur Cave</strain>
        <plasmid evidence="1">unnamed</plasmid>
    </source>
</reference>
<sequence length="160" mass="17284">MAGTREPRQAPGPCAPAAQAKRLLGIDPRTARKRIRSGELPGFITAGDRYFFYTEVFHGTANAGSAEFGSGEELAALRAQLDAANRSREELHTELTSTAAKLVAAEEAKRVLIAANSLTIDAAKKLREGSEDLFKVVELQRDLLAQIVAPDDLRDIHISS</sequence>
<proteinExistence type="predicted"/>
<evidence type="ECO:0000313" key="2">
    <source>
        <dbReference type="Proteomes" id="UP001056610"/>
    </source>
</evidence>
<evidence type="ECO:0000313" key="1">
    <source>
        <dbReference type="EMBL" id="UQX13573.1"/>
    </source>
</evidence>
<organism evidence="1 2">
    <name type="scientific">Candidatus Mycobacterium methanotrophicum</name>
    <dbReference type="NCBI Taxonomy" id="2943498"/>
    <lineage>
        <taxon>Bacteria</taxon>
        <taxon>Bacillati</taxon>
        <taxon>Actinomycetota</taxon>
        <taxon>Actinomycetes</taxon>
        <taxon>Mycobacteriales</taxon>
        <taxon>Mycobacteriaceae</taxon>
        <taxon>Mycobacterium</taxon>
    </lineage>
</organism>
<dbReference type="EMBL" id="CP097321">
    <property type="protein sequence ID" value="UQX13573.1"/>
    <property type="molecule type" value="Genomic_DNA"/>
</dbReference>
<protein>
    <submittedName>
        <fullName evidence="1">Uncharacterized protein</fullName>
    </submittedName>
</protein>
<gene>
    <name evidence="1" type="ORF">M5I08_25625</name>
</gene>
<name>A0ABY4QRK4_9MYCO</name>
<keyword evidence="2" id="KW-1185">Reference proteome</keyword>
<accession>A0ABY4QRK4</accession>
<geneLocation type="plasmid" evidence="1 2">
    <name>unnamed</name>
</geneLocation>
<dbReference type="Proteomes" id="UP001056610">
    <property type="component" value="Plasmid unnamed"/>
</dbReference>